<dbReference type="GO" id="GO:0032185">
    <property type="term" value="P:septin cytoskeleton organization"/>
    <property type="evidence" value="ECO:0007669"/>
    <property type="project" value="TreeGrafter"/>
</dbReference>
<dbReference type="AlphaFoldDB" id="M3HJ04"/>
<dbReference type="Proteomes" id="UP000011777">
    <property type="component" value="Unassembled WGS sequence"/>
</dbReference>
<sequence length="279" mass="30257">MRALTILPIFFLLGSVLLLVLTVINGAGTSSILGRFYWSQTDTSGLTGVPFSTTRWTFYRICDVVNNKNANCEKSKAAFPYSPKDNFGADSGIPQDFIDNRDTYFFLSRCGWAFILVGLFFAVVALVLTPLNLCFTIGGVLGSVSTFISLLFVTTAAALITAAHVKGRNKWNDAGFSSKIGAASFGILWASVATLLISFVTLVLASIFGRRSRLRRTNGLASGTTSENGYPKESSENFPTAEYVPPEAPVVQNGVNAEPVSDASKFKFFRVKRAKHDEA</sequence>
<dbReference type="GO" id="GO:0006897">
    <property type="term" value="P:endocytosis"/>
    <property type="evidence" value="ECO:0007669"/>
    <property type="project" value="TreeGrafter"/>
</dbReference>
<comment type="caution">
    <text evidence="3">The sequence shown here is derived from an EMBL/GenBank/DDBJ whole genome shotgun (WGS) entry which is preliminary data.</text>
</comment>
<keyword evidence="2" id="KW-0472">Membrane</keyword>
<dbReference type="InterPro" id="IPR009571">
    <property type="entry name" value="SUR7/Rim9-like_fungi"/>
</dbReference>
<dbReference type="STRING" id="1245528.M3HJ04"/>
<proteinExistence type="predicted"/>
<evidence type="ECO:0008006" key="5">
    <source>
        <dbReference type="Google" id="ProtNLM"/>
    </source>
</evidence>
<feature type="transmembrane region" description="Helical" evidence="2">
    <location>
        <begin position="147"/>
        <end position="165"/>
    </location>
</feature>
<reference evidence="3 4" key="1">
    <citation type="submission" date="2013-02" db="EMBL/GenBank/DDBJ databases">
        <title>Genome sequence of Candida maltosa Xu316, a potential industrial strain for xylitol and ethanol production.</title>
        <authorList>
            <person name="Yu J."/>
            <person name="Wang Q."/>
            <person name="Geng X."/>
            <person name="Bao W."/>
            <person name="He P."/>
            <person name="Cai J."/>
        </authorList>
    </citation>
    <scope>NUCLEOTIDE SEQUENCE [LARGE SCALE GENOMIC DNA]</scope>
    <source>
        <strain evidence="4">Xu316</strain>
    </source>
</reference>
<dbReference type="GO" id="GO:0005938">
    <property type="term" value="C:cell cortex"/>
    <property type="evidence" value="ECO:0007669"/>
    <property type="project" value="TreeGrafter"/>
</dbReference>
<evidence type="ECO:0000256" key="2">
    <source>
        <dbReference type="SAM" id="Phobius"/>
    </source>
</evidence>
<feature type="compositionally biased region" description="Polar residues" evidence="1">
    <location>
        <begin position="219"/>
        <end position="228"/>
    </location>
</feature>
<dbReference type="PANTHER" id="PTHR36414">
    <property type="entry name" value="PROTEIN SUR7"/>
    <property type="match status" value="1"/>
</dbReference>
<dbReference type="OrthoDB" id="5419460at2759"/>
<dbReference type="GO" id="GO:0045121">
    <property type="term" value="C:membrane raft"/>
    <property type="evidence" value="ECO:0007669"/>
    <property type="project" value="TreeGrafter"/>
</dbReference>
<name>M3HJ04_CANMX</name>
<dbReference type="GO" id="GO:0030866">
    <property type="term" value="P:cortical actin cytoskeleton organization"/>
    <property type="evidence" value="ECO:0007669"/>
    <property type="project" value="TreeGrafter"/>
</dbReference>
<feature type="transmembrane region" description="Helical" evidence="2">
    <location>
        <begin position="112"/>
        <end position="135"/>
    </location>
</feature>
<dbReference type="HOGENOM" id="CLU_059603_1_0_1"/>
<dbReference type="GO" id="GO:0005886">
    <property type="term" value="C:plasma membrane"/>
    <property type="evidence" value="ECO:0007669"/>
    <property type="project" value="InterPro"/>
</dbReference>
<dbReference type="GO" id="GO:0031505">
    <property type="term" value="P:fungal-type cell wall organization"/>
    <property type="evidence" value="ECO:0007669"/>
    <property type="project" value="TreeGrafter"/>
</dbReference>
<dbReference type="Gene3D" id="1.20.140.150">
    <property type="match status" value="1"/>
</dbReference>
<dbReference type="EMBL" id="AOGT01001608">
    <property type="protein sequence ID" value="EMG47352.1"/>
    <property type="molecule type" value="Genomic_DNA"/>
</dbReference>
<keyword evidence="4" id="KW-1185">Reference proteome</keyword>
<dbReference type="Pfam" id="PF06687">
    <property type="entry name" value="SUR7"/>
    <property type="match status" value="1"/>
</dbReference>
<keyword evidence="2" id="KW-1133">Transmembrane helix</keyword>
<accession>M3HJ04</accession>
<feature type="region of interest" description="Disordered" evidence="1">
    <location>
        <begin position="219"/>
        <end position="243"/>
    </location>
</feature>
<dbReference type="eggNOG" id="ENOG502RKFF">
    <property type="taxonomic scope" value="Eukaryota"/>
</dbReference>
<evidence type="ECO:0000313" key="3">
    <source>
        <dbReference type="EMBL" id="EMG47352.1"/>
    </source>
</evidence>
<evidence type="ECO:0000256" key="1">
    <source>
        <dbReference type="SAM" id="MobiDB-lite"/>
    </source>
</evidence>
<protein>
    <recommendedName>
        <fullName evidence="5">Protein SUR7</fullName>
    </recommendedName>
</protein>
<keyword evidence="2" id="KW-0812">Transmembrane</keyword>
<dbReference type="OMA" id="FMWTAVA"/>
<evidence type="ECO:0000313" key="4">
    <source>
        <dbReference type="Proteomes" id="UP000011777"/>
    </source>
</evidence>
<dbReference type="PANTHER" id="PTHR36414:SF1">
    <property type="entry name" value="PROTEIN SUR7"/>
    <property type="match status" value="1"/>
</dbReference>
<organism evidence="3 4">
    <name type="scientific">Candida maltosa (strain Xu316)</name>
    <name type="common">Yeast</name>
    <dbReference type="NCBI Taxonomy" id="1245528"/>
    <lineage>
        <taxon>Eukaryota</taxon>
        <taxon>Fungi</taxon>
        <taxon>Dikarya</taxon>
        <taxon>Ascomycota</taxon>
        <taxon>Saccharomycotina</taxon>
        <taxon>Pichiomycetes</taxon>
        <taxon>Debaryomycetaceae</taxon>
        <taxon>Candida/Lodderomyces clade</taxon>
        <taxon>Candida</taxon>
    </lineage>
</organism>
<gene>
    <name evidence="3" type="ORF">G210_2329</name>
</gene>
<feature type="transmembrane region" description="Helical" evidence="2">
    <location>
        <begin position="185"/>
        <end position="208"/>
    </location>
</feature>